<evidence type="ECO:0000256" key="1">
    <source>
        <dbReference type="ARBA" id="ARBA00000900"/>
    </source>
</evidence>
<dbReference type="SMART" id="SM00336">
    <property type="entry name" value="BBOX"/>
    <property type="match status" value="1"/>
</dbReference>
<dbReference type="PROSITE" id="PS50188">
    <property type="entry name" value="B302_SPRY"/>
    <property type="match status" value="1"/>
</dbReference>
<keyword evidence="8" id="KW-0862">Zinc</keyword>
<evidence type="ECO:0000259" key="11">
    <source>
        <dbReference type="PROSITE" id="PS50119"/>
    </source>
</evidence>
<dbReference type="PANTHER" id="PTHR24103">
    <property type="entry name" value="E3 UBIQUITIN-PROTEIN LIGASE TRIM"/>
    <property type="match status" value="1"/>
</dbReference>
<evidence type="ECO:0000256" key="8">
    <source>
        <dbReference type="ARBA" id="ARBA00022833"/>
    </source>
</evidence>
<comment type="similarity">
    <text evidence="2">Belongs to the TRIM/RBCC family.</text>
</comment>
<feature type="domain" description="B box-type" evidence="11">
    <location>
        <begin position="44"/>
        <end position="85"/>
    </location>
</feature>
<keyword evidence="4" id="KW-0808">Transferase</keyword>
<dbReference type="EC" id="2.3.2.27" evidence="3"/>
<comment type="caution">
    <text evidence="13">The sequence shown here is derived from an EMBL/GenBank/DDBJ whole genome shotgun (WGS) entry which is preliminary data.</text>
</comment>
<dbReference type="InterPro" id="IPR006574">
    <property type="entry name" value="PRY"/>
</dbReference>
<evidence type="ECO:0000256" key="6">
    <source>
        <dbReference type="ARBA" id="ARBA00022771"/>
    </source>
</evidence>
<accession>A0A8T2JMC9</accession>
<keyword evidence="7" id="KW-0833">Ubl conjugation pathway</keyword>
<dbReference type="PRINTS" id="PR01407">
    <property type="entry name" value="BUTYPHLNCDUF"/>
</dbReference>
<organism evidence="13 14">
    <name type="scientific">Hymenochirus boettgeri</name>
    <name type="common">Congo dwarf clawed frog</name>
    <dbReference type="NCBI Taxonomy" id="247094"/>
    <lineage>
        <taxon>Eukaryota</taxon>
        <taxon>Metazoa</taxon>
        <taxon>Chordata</taxon>
        <taxon>Craniata</taxon>
        <taxon>Vertebrata</taxon>
        <taxon>Euteleostomi</taxon>
        <taxon>Amphibia</taxon>
        <taxon>Batrachia</taxon>
        <taxon>Anura</taxon>
        <taxon>Pipoidea</taxon>
        <taxon>Pipidae</taxon>
        <taxon>Pipinae</taxon>
        <taxon>Hymenochirus</taxon>
    </lineage>
</organism>
<keyword evidence="5" id="KW-0479">Metal-binding</keyword>
<sequence>MVKETHFQLLCPVCRQEVDYCTSPPNVTVRHLIEALKKINEEQNGTESCPHHHNPLSLYCEQDQEIICGLCGTIGDHRQHQITPLSSVYSRMKEEMSALITEVQRERKNLEEHICKLVNNKTRITNESDVFQRLIHKEFRELHRYIAEEESHFLELVATKVADIFISLEAQLQNKNEILNTVQKRERDLENLGNENHLQFIRVRTLFAPSSQIPLPGCADASYSAVSFQPGFRQDDIKHTVWKRLQRHILPAPEILKLDPVTAHPLLELSKGDTIVQCRSLASRRGSSPECFDYSSCVLATRGFSTGKHYWEVIVGTKTKWRIGVVKGTISRKGKMIRTPEAGAWLIGLKEGRIYEAFTTPSVCLPIISRPHKIGIFLDYEKGELTFYNADCPDELISLYTFQTEFQGKLYPVLDVCWQERGSQPQPLILPQA</sequence>
<gene>
    <name evidence="13" type="ORF">GDO86_009603</name>
</gene>
<evidence type="ECO:0000313" key="13">
    <source>
        <dbReference type="EMBL" id="KAG8444500.1"/>
    </source>
</evidence>
<reference evidence="13" key="1">
    <citation type="thesis" date="2020" institute="ProQuest LLC" country="789 East Eisenhower Parkway, Ann Arbor, MI, USA">
        <title>Comparative Genomics and Chromosome Evolution.</title>
        <authorList>
            <person name="Mudd A.B."/>
        </authorList>
    </citation>
    <scope>NUCLEOTIDE SEQUENCE</scope>
    <source>
        <strain evidence="13">Female2</strain>
        <tissue evidence="13">Blood</tissue>
    </source>
</reference>
<dbReference type="InterPro" id="IPR001870">
    <property type="entry name" value="B30.2/SPRY"/>
</dbReference>
<evidence type="ECO:0000256" key="5">
    <source>
        <dbReference type="ARBA" id="ARBA00022723"/>
    </source>
</evidence>
<dbReference type="FunFam" id="2.60.120.920:FF:000027">
    <property type="entry name" value="E3 ubiquitin-protein ligase TRIM50"/>
    <property type="match status" value="1"/>
</dbReference>
<evidence type="ECO:0000313" key="14">
    <source>
        <dbReference type="Proteomes" id="UP000812440"/>
    </source>
</evidence>
<evidence type="ECO:0000256" key="10">
    <source>
        <dbReference type="PROSITE-ProRule" id="PRU00024"/>
    </source>
</evidence>
<dbReference type="Pfam" id="PF00622">
    <property type="entry name" value="SPRY"/>
    <property type="match status" value="1"/>
</dbReference>
<dbReference type="SUPFAM" id="SSF49899">
    <property type="entry name" value="Concanavalin A-like lectins/glucanases"/>
    <property type="match status" value="1"/>
</dbReference>
<dbReference type="SUPFAM" id="SSF57845">
    <property type="entry name" value="B-box zinc-binding domain"/>
    <property type="match status" value="1"/>
</dbReference>
<dbReference type="Pfam" id="PF00643">
    <property type="entry name" value="zf-B_box"/>
    <property type="match status" value="1"/>
</dbReference>
<name>A0A8T2JMC9_9PIPI</name>
<dbReference type="Gene3D" id="2.60.120.920">
    <property type="match status" value="1"/>
</dbReference>
<dbReference type="InterPro" id="IPR013320">
    <property type="entry name" value="ConA-like_dom_sf"/>
</dbReference>
<dbReference type="SMART" id="SM00449">
    <property type="entry name" value="SPRY"/>
    <property type="match status" value="1"/>
</dbReference>
<dbReference type="InterPro" id="IPR043136">
    <property type="entry name" value="B30.2/SPRY_sf"/>
</dbReference>
<dbReference type="PROSITE" id="PS50119">
    <property type="entry name" value="ZF_BBOX"/>
    <property type="match status" value="1"/>
</dbReference>
<dbReference type="GO" id="GO:0008270">
    <property type="term" value="F:zinc ion binding"/>
    <property type="evidence" value="ECO:0007669"/>
    <property type="project" value="UniProtKB-KW"/>
</dbReference>
<evidence type="ECO:0000256" key="9">
    <source>
        <dbReference type="ARBA" id="ARBA00023054"/>
    </source>
</evidence>
<dbReference type="CDD" id="cd19787">
    <property type="entry name" value="Bbox2_TRIM50-like"/>
    <property type="match status" value="1"/>
</dbReference>
<dbReference type="GO" id="GO:0061630">
    <property type="term" value="F:ubiquitin protein ligase activity"/>
    <property type="evidence" value="ECO:0007669"/>
    <property type="project" value="UniProtKB-EC"/>
</dbReference>
<dbReference type="InterPro" id="IPR000315">
    <property type="entry name" value="Znf_B-box"/>
</dbReference>
<evidence type="ECO:0000256" key="2">
    <source>
        <dbReference type="ARBA" id="ARBA00008518"/>
    </source>
</evidence>
<dbReference type="OrthoDB" id="6105938at2759"/>
<evidence type="ECO:0000256" key="4">
    <source>
        <dbReference type="ARBA" id="ARBA00022679"/>
    </source>
</evidence>
<evidence type="ECO:0000256" key="3">
    <source>
        <dbReference type="ARBA" id="ARBA00012483"/>
    </source>
</evidence>
<dbReference type="InterPro" id="IPR003877">
    <property type="entry name" value="SPRY_dom"/>
</dbReference>
<keyword evidence="14" id="KW-1185">Reference proteome</keyword>
<evidence type="ECO:0000259" key="12">
    <source>
        <dbReference type="PROSITE" id="PS50188"/>
    </source>
</evidence>
<dbReference type="SMART" id="SM00589">
    <property type="entry name" value="PRY"/>
    <property type="match status" value="1"/>
</dbReference>
<feature type="domain" description="B30.2/SPRY" evidence="12">
    <location>
        <begin position="236"/>
        <end position="433"/>
    </location>
</feature>
<dbReference type="InterPro" id="IPR003879">
    <property type="entry name" value="Butyrophylin_SPRY"/>
</dbReference>
<dbReference type="Pfam" id="PF13765">
    <property type="entry name" value="PRY"/>
    <property type="match status" value="1"/>
</dbReference>
<comment type="catalytic activity">
    <reaction evidence="1">
        <text>S-ubiquitinyl-[E2 ubiquitin-conjugating enzyme]-L-cysteine + [acceptor protein]-L-lysine = [E2 ubiquitin-conjugating enzyme]-L-cysteine + N(6)-ubiquitinyl-[acceptor protein]-L-lysine.</text>
        <dbReference type="EC" id="2.3.2.27"/>
    </reaction>
</comment>
<evidence type="ECO:0000256" key="7">
    <source>
        <dbReference type="ARBA" id="ARBA00022786"/>
    </source>
</evidence>
<dbReference type="Proteomes" id="UP000812440">
    <property type="component" value="Chromosome 5"/>
</dbReference>
<dbReference type="InterPro" id="IPR050143">
    <property type="entry name" value="TRIM/RBCC"/>
</dbReference>
<dbReference type="AlphaFoldDB" id="A0A8T2JMC9"/>
<keyword evidence="9" id="KW-0175">Coiled coil</keyword>
<keyword evidence="6 10" id="KW-0863">Zinc-finger</keyword>
<dbReference type="Gene3D" id="3.30.160.60">
    <property type="entry name" value="Classic Zinc Finger"/>
    <property type="match status" value="1"/>
</dbReference>
<proteinExistence type="inferred from homology"/>
<protein>
    <recommendedName>
        <fullName evidence="3">RING-type E3 ubiquitin transferase</fullName>
        <ecNumber evidence="3">2.3.2.27</ecNumber>
    </recommendedName>
</protein>
<dbReference type="EMBL" id="JAACNH010000004">
    <property type="protein sequence ID" value="KAG8444500.1"/>
    <property type="molecule type" value="Genomic_DNA"/>
</dbReference>